<protein>
    <submittedName>
        <fullName evidence="4">5'-3' exoribonuclease 1</fullName>
    </submittedName>
</protein>
<evidence type="ECO:0000259" key="3">
    <source>
        <dbReference type="Pfam" id="PF03159"/>
    </source>
</evidence>
<feature type="region of interest" description="Disordered" evidence="2">
    <location>
        <begin position="779"/>
        <end position="808"/>
    </location>
</feature>
<sequence>MGIEKFHQWMTRNFPGCFSNVNQPASFAHVFLDLNGMVHNLCRVCPSETDPRFVWKLFARLNKVLEQTPPTKALYLCLDGPAPLAKLCTQRTRRLKNQHKMAAHAAAALAPALAAPIGVSPLARAPAPNSGVEENIEDELDDDDDETTTPAAPTPVPAATSTVTIPQAPKKRRRPDGINSAHITAGTPFMTRISDVLHYYAAQYLQARKRQHLRVVVSGSSVVGEGECKAIDLLLTCVQQHPSDTVALIGGDSDLYLLALAAGRSNVFVVRPAENKHERTSHFSIDKFLGYLQTQSSVQTPVPSREAFNMRLDFICLALFQGNDYVPKLRGFSMNNAWGTYKRLLRSSGCALSLFDLSDPNVPTFNWGTMAQVLTPLANRWVQLRQLAMLRLESIRANHPQSLDVDEDEDDDGEDALIEDESESTPASTSSPFAAPSHSPSSQLEQYIASMQRDTPFSRSFLSCVLWNMHTYINGVCPSYHMCYVHPSSPSVVDLLNFCRTQSSAQPANAQPYPTFLQPPASAPTPLAPALATPAPSVPVAPVAPLFVPPRLRLHGESGPDEFPLGDHPASSPLLPDEFAACLLPRSLHAECGLVDVGSVTVEVPHGQRHVKQLLAALPPLVSAVRAVPFDRRNPAQQRAAIFESALVLESSRDPATKHIGPPLATCFPQMVAQPILCSPGLWLLAPLAHGFPRSLRPKWGSPRFPNLSPVNNSHNRDCIRRKCHSRATVSHQTCHDQLHHTQRLSLQGFLRTRLCPNPLFRVSPNRAMTTCFPMEPPNRVSRLTSNPSTSVNAATDKPRRLACKSPV</sequence>
<gene>
    <name evidence="4" type="ORF">PAPYR_4387</name>
</gene>
<organism evidence="4 5">
    <name type="scientific">Paratrimastix pyriformis</name>
    <dbReference type="NCBI Taxonomy" id="342808"/>
    <lineage>
        <taxon>Eukaryota</taxon>
        <taxon>Metamonada</taxon>
        <taxon>Preaxostyla</taxon>
        <taxon>Paratrimastigidae</taxon>
        <taxon>Paratrimastix</taxon>
    </lineage>
</organism>
<dbReference type="EMBL" id="JAPMOS010000018">
    <property type="protein sequence ID" value="KAJ4459640.1"/>
    <property type="molecule type" value="Genomic_DNA"/>
</dbReference>
<dbReference type="Proteomes" id="UP001141327">
    <property type="component" value="Unassembled WGS sequence"/>
</dbReference>
<keyword evidence="5" id="KW-1185">Reference proteome</keyword>
<dbReference type="InterPro" id="IPR027073">
    <property type="entry name" value="5_3_exoribonuclease"/>
</dbReference>
<dbReference type="Gene3D" id="3.40.50.12390">
    <property type="match status" value="2"/>
</dbReference>
<dbReference type="PANTHER" id="PTHR12341">
    <property type="entry name" value="5'-&gt;3' EXORIBONUCLEASE"/>
    <property type="match status" value="1"/>
</dbReference>
<feature type="region of interest" description="Disordered" evidence="2">
    <location>
        <begin position="401"/>
        <end position="440"/>
    </location>
</feature>
<feature type="region of interest" description="Disordered" evidence="2">
    <location>
        <begin position="124"/>
        <end position="183"/>
    </location>
</feature>
<name>A0ABQ8UK96_9EUKA</name>
<feature type="domain" description="Xrn1 N-terminal" evidence="3">
    <location>
        <begin position="1"/>
        <end position="271"/>
    </location>
</feature>
<feature type="compositionally biased region" description="Acidic residues" evidence="2">
    <location>
        <begin position="404"/>
        <end position="423"/>
    </location>
</feature>
<dbReference type="Pfam" id="PF03159">
    <property type="entry name" value="XRN_N"/>
    <property type="match status" value="1"/>
</dbReference>
<evidence type="ECO:0000256" key="1">
    <source>
        <dbReference type="ARBA" id="ARBA00038299"/>
    </source>
</evidence>
<feature type="compositionally biased region" description="Acidic residues" evidence="2">
    <location>
        <begin position="134"/>
        <end position="147"/>
    </location>
</feature>
<feature type="compositionally biased region" description="Polar residues" evidence="2">
    <location>
        <begin position="782"/>
        <end position="794"/>
    </location>
</feature>
<reference evidence="4" key="1">
    <citation type="journal article" date="2022" name="bioRxiv">
        <title>Genomics of Preaxostyla Flagellates Illuminates Evolutionary Transitions and the Path Towards Mitochondrial Loss.</title>
        <authorList>
            <person name="Novak L.V.F."/>
            <person name="Treitli S.C."/>
            <person name="Pyrih J."/>
            <person name="Halakuc P."/>
            <person name="Pipaliya S.V."/>
            <person name="Vacek V."/>
            <person name="Brzon O."/>
            <person name="Soukal P."/>
            <person name="Eme L."/>
            <person name="Dacks J.B."/>
            <person name="Karnkowska A."/>
            <person name="Elias M."/>
            <person name="Hampl V."/>
        </authorList>
    </citation>
    <scope>NUCLEOTIDE SEQUENCE</scope>
    <source>
        <strain evidence="4">RCP-MX</strain>
    </source>
</reference>
<feature type="compositionally biased region" description="Low complexity" evidence="2">
    <location>
        <begin position="424"/>
        <end position="440"/>
    </location>
</feature>
<dbReference type="InterPro" id="IPR004859">
    <property type="entry name" value="Xrn1_N"/>
</dbReference>
<evidence type="ECO:0000313" key="5">
    <source>
        <dbReference type="Proteomes" id="UP001141327"/>
    </source>
</evidence>
<comment type="similarity">
    <text evidence="1">Belongs to the 5'-3' exonuclease family.</text>
</comment>
<dbReference type="PANTHER" id="PTHR12341:SF7">
    <property type="entry name" value="5'-3' EXORIBONUCLEASE 1"/>
    <property type="match status" value="1"/>
</dbReference>
<comment type="caution">
    <text evidence="4">The sequence shown here is derived from an EMBL/GenBank/DDBJ whole genome shotgun (WGS) entry which is preliminary data.</text>
</comment>
<evidence type="ECO:0000313" key="4">
    <source>
        <dbReference type="EMBL" id="KAJ4459640.1"/>
    </source>
</evidence>
<proteinExistence type="inferred from homology"/>
<accession>A0ABQ8UK96</accession>
<evidence type="ECO:0000256" key="2">
    <source>
        <dbReference type="SAM" id="MobiDB-lite"/>
    </source>
</evidence>